<name>A0A1L9SDQ1_9EURO</name>
<evidence type="ECO:0000313" key="2">
    <source>
        <dbReference type="EMBL" id="OJJ45268.1"/>
    </source>
</evidence>
<reference evidence="3" key="1">
    <citation type="journal article" date="2017" name="Genome Biol.">
        <title>Comparative genomics reveals high biological diversity and specific adaptations in the industrially and medically important fungal genus Aspergillus.</title>
        <authorList>
            <person name="de Vries R.P."/>
            <person name="Riley R."/>
            <person name="Wiebenga A."/>
            <person name="Aguilar-Osorio G."/>
            <person name="Amillis S."/>
            <person name="Uchima C.A."/>
            <person name="Anderluh G."/>
            <person name="Asadollahi M."/>
            <person name="Askin M."/>
            <person name="Barry K."/>
            <person name="Battaglia E."/>
            <person name="Bayram O."/>
            <person name="Benocci T."/>
            <person name="Braus-Stromeyer S.A."/>
            <person name="Caldana C."/>
            <person name="Canovas D."/>
            <person name="Cerqueira G.C."/>
            <person name="Chen F."/>
            <person name="Chen W."/>
            <person name="Choi C."/>
            <person name="Clum A."/>
            <person name="Dos Santos R.A."/>
            <person name="Damasio A.R."/>
            <person name="Diallinas G."/>
            <person name="Emri T."/>
            <person name="Fekete E."/>
            <person name="Flipphi M."/>
            <person name="Freyberg S."/>
            <person name="Gallo A."/>
            <person name="Gournas C."/>
            <person name="Habgood R."/>
            <person name="Hainaut M."/>
            <person name="Harispe M.L."/>
            <person name="Henrissat B."/>
            <person name="Hilden K.S."/>
            <person name="Hope R."/>
            <person name="Hossain A."/>
            <person name="Karabika E."/>
            <person name="Karaffa L."/>
            <person name="Karanyi Z."/>
            <person name="Krasevec N."/>
            <person name="Kuo A."/>
            <person name="Kusch H."/>
            <person name="LaButti K."/>
            <person name="Lagendijk E.L."/>
            <person name="Lapidus A."/>
            <person name="Levasseur A."/>
            <person name="Lindquist E."/>
            <person name="Lipzen A."/>
            <person name="Logrieco A.F."/>
            <person name="MacCabe A."/>
            <person name="Maekelae M.R."/>
            <person name="Malavazi I."/>
            <person name="Melin P."/>
            <person name="Meyer V."/>
            <person name="Mielnichuk N."/>
            <person name="Miskei M."/>
            <person name="Molnar A.P."/>
            <person name="Mule G."/>
            <person name="Ngan C.Y."/>
            <person name="Orejas M."/>
            <person name="Orosz E."/>
            <person name="Ouedraogo J.P."/>
            <person name="Overkamp K.M."/>
            <person name="Park H.-S."/>
            <person name="Perrone G."/>
            <person name="Piumi F."/>
            <person name="Punt P.J."/>
            <person name="Ram A.F."/>
            <person name="Ramon A."/>
            <person name="Rauscher S."/>
            <person name="Record E."/>
            <person name="Riano-Pachon D.M."/>
            <person name="Robert V."/>
            <person name="Roehrig J."/>
            <person name="Ruller R."/>
            <person name="Salamov A."/>
            <person name="Salih N.S."/>
            <person name="Samson R.A."/>
            <person name="Sandor E."/>
            <person name="Sanguinetti M."/>
            <person name="Schuetze T."/>
            <person name="Sepcic K."/>
            <person name="Shelest E."/>
            <person name="Sherlock G."/>
            <person name="Sophianopoulou V."/>
            <person name="Squina F.M."/>
            <person name="Sun H."/>
            <person name="Susca A."/>
            <person name="Todd R.B."/>
            <person name="Tsang A."/>
            <person name="Unkles S.E."/>
            <person name="van de Wiele N."/>
            <person name="van Rossen-Uffink D."/>
            <person name="Oliveira J.V."/>
            <person name="Vesth T.C."/>
            <person name="Visser J."/>
            <person name="Yu J.-H."/>
            <person name="Zhou M."/>
            <person name="Andersen M.R."/>
            <person name="Archer D.B."/>
            <person name="Baker S.E."/>
            <person name="Benoit I."/>
            <person name="Brakhage A.A."/>
            <person name="Braus G.H."/>
            <person name="Fischer R."/>
            <person name="Frisvad J.C."/>
            <person name="Goldman G.H."/>
            <person name="Houbraken J."/>
            <person name="Oakley B."/>
            <person name="Pocsi I."/>
            <person name="Scazzocchio C."/>
            <person name="Seiboth B."/>
            <person name="vanKuyk P.A."/>
            <person name="Wortman J."/>
            <person name="Dyer P.S."/>
            <person name="Grigoriev I.V."/>
        </authorList>
    </citation>
    <scope>NUCLEOTIDE SEQUENCE [LARGE SCALE GENOMIC DNA]</scope>
    <source>
        <strain evidence="3">CBS 506.65</strain>
    </source>
</reference>
<accession>A0A1L9SDQ1</accession>
<dbReference type="Proteomes" id="UP000184188">
    <property type="component" value="Unassembled WGS sequence"/>
</dbReference>
<dbReference type="STRING" id="1073090.A0A1L9SDQ1"/>
<feature type="domain" description="F-box" evidence="1">
    <location>
        <begin position="140"/>
        <end position="186"/>
    </location>
</feature>
<protein>
    <recommendedName>
        <fullName evidence="1">F-box domain-containing protein</fullName>
    </recommendedName>
</protein>
<dbReference type="RefSeq" id="XP_022579778.1">
    <property type="nucleotide sequence ID" value="XM_022728585.1"/>
</dbReference>
<dbReference type="GeneID" id="34615049"/>
<proteinExistence type="predicted"/>
<dbReference type="OrthoDB" id="5273847at2759"/>
<organism evidence="2 3">
    <name type="scientific">Penicilliopsis zonata CBS 506.65</name>
    <dbReference type="NCBI Taxonomy" id="1073090"/>
    <lineage>
        <taxon>Eukaryota</taxon>
        <taxon>Fungi</taxon>
        <taxon>Dikarya</taxon>
        <taxon>Ascomycota</taxon>
        <taxon>Pezizomycotina</taxon>
        <taxon>Eurotiomycetes</taxon>
        <taxon>Eurotiomycetidae</taxon>
        <taxon>Eurotiales</taxon>
        <taxon>Aspergillaceae</taxon>
        <taxon>Penicilliopsis</taxon>
    </lineage>
</organism>
<dbReference type="EMBL" id="KV878345">
    <property type="protein sequence ID" value="OJJ45268.1"/>
    <property type="molecule type" value="Genomic_DNA"/>
</dbReference>
<evidence type="ECO:0000259" key="1">
    <source>
        <dbReference type="PROSITE" id="PS50181"/>
    </source>
</evidence>
<evidence type="ECO:0000313" key="3">
    <source>
        <dbReference type="Proteomes" id="UP000184188"/>
    </source>
</evidence>
<dbReference type="SUPFAM" id="SSF81383">
    <property type="entry name" value="F-box domain"/>
    <property type="match status" value="1"/>
</dbReference>
<dbReference type="Gene3D" id="1.20.1280.50">
    <property type="match status" value="1"/>
</dbReference>
<dbReference type="AlphaFoldDB" id="A0A1L9SDQ1"/>
<sequence length="480" mass="55172">MRADNAAQCASCGFMFTAQRPWLAEYHAISIAPSGARISDTPVRHRHKKPRKNAPNTTHLIHTNCWRRLVSHFSPDQLSLDRLYEVLKDLPYFASNPGEAETHLSYIDPHRLPDLKLETENALPTPSPEVQDSMSRASADDRFAQLPVEMRLEIATHLSTSDYLTLRYCSRAMAAVFDIEAFWRTRFLVHEERGFVSYLFDDYPAEHRWRLLYHHTNLNKYIDYINHLNHVNPVYCENCVNNVYCVGHTDRVNQPSHCFQAMRRHWRINTNIYDRYYMTQQTSTVGLEMARKKGPLRWKKVFDDKYICERQKVYGNNRKACHRCLEKHIYFKEKASFSSSVVQITFFVLFEGEDTYIAGLKLIHEDSTGAPNIQLGYRIPGKQVTINLSPQQKLRGFILNTSAHGVHAIRSVTTAGELDWIGQPVGIVGKEMGIVGLEMGKKALTTNRPIRALLGTFDHCRMTGFEIGIARNGVRQRGGE</sequence>
<dbReference type="Pfam" id="PF00646">
    <property type="entry name" value="F-box"/>
    <property type="match status" value="1"/>
</dbReference>
<dbReference type="Pfam" id="PF24539">
    <property type="entry name" value="DUF7600"/>
    <property type="match status" value="1"/>
</dbReference>
<keyword evidence="3" id="KW-1185">Reference proteome</keyword>
<dbReference type="VEuPathDB" id="FungiDB:ASPZODRAFT_561105"/>
<dbReference type="InterPro" id="IPR056021">
    <property type="entry name" value="DUF7600"/>
</dbReference>
<dbReference type="InterPro" id="IPR036047">
    <property type="entry name" value="F-box-like_dom_sf"/>
</dbReference>
<dbReference type="PROSITE" id="PS50181">
    <property type="entry name" value="FBOX"/>
    <property type="match status" value="1"/>
</dbReference>
<gene>
    <name evidence="2" type="ORF">ASPZODRAFT_561105</name>
</gene>
<dbReference type="InterPro" id="IPR001810">
    <property type="entry name" value="F-box_dom"/>
</dbReference>